<dbReference type="HOGENOM" id="CLU_058676_0_0_1"/>
<reference evidence="3 4" key="1">
    <citation type="journal article" date="2012" name="Plant Cell">
        <title>Genome comparison of barley and maize smut fungi reveals targeted loss of RNA silencing components and species-specific presence of transposable elements.</title>
        <authorList>
            <person name="Laurie J.D."/>
            <person name="Ali S."/>
            <person name="Linning R."/>
            <person name="Mannhaupt G."/>
            <person name="Wong P."/>
            <person name="Gueldener U."/>
            <person name="Muensterkoetter M."/>
            <person name="Moore R."/>
            <person name="Kahmann R."/>
            <person name="Bakkeren G."/>
            <person name="Schirawski J."/>
        </authorList>
    </citation>
    <scope>NUCLEOTIDE SEQUENCE [LARGE SCALE GENOMIC DNA]</scope>
    <source>
        <strain evidence="4">Uh4875-4</strain>
    </source>
</reference>
<gene>
    <name evidence="3" type="ORF">UHOR_07319</name>
</gene>
<dbReference type="AlphaFoldDB" id="I2FRB8"/>
<dbReference type="EMBL" id="CAGI01000144">
    <property type="protein sequence ID" value="CCF49461.1"/>
    <property type="molecule type" value="Genomic_DNA"/>
</dbReference>
<protein>
    <submittedName>
        <fullName evidence="3">Conserved uncharacterized protein</fullName>
    </submittedName>
</protein>
<feature type="compositionally biased region" description="Low complexity" evidence="1">
    <location>
        <begin position="35"/>
        <end position="45"/>
    </location>
</feature>
<keyword evidence="2" id="KW-0732">Signal</keyword>
<feature type="region of interest" description="Disordered" evidence="1">
    <location>
        <begin position="31"/>
        <end position="51"/>
    </location>
</feature>
<organism evidence="3 4">
    <name type="scientific">Ustilago hordei</name>
    <name type="common">Barley covered smut fungus</name>
    <dbReference type="NCBI Taxonomy" id="120017"/>
    <lineage>
        <taxon>Eukaryota</taxon>
        <taxon>Fungi</taxon>
        <taxon>Dikarya</taxon>
        <taxon>Basidiomycota</taxon>
        <taxon>Ustilaginomycotina</taxon>
        <taxon>Ustilaginomycetes</taxon>
        <taxon>Ustilaginales</taxon>
        <taxon>Ustilaginaceae</taxon>
        <taxon>Ustilago</taxon>
    </lineage>
</organism>
<proteinExistence type="predicted"/>
<evidence type="ECO:0000313" key="3">
    <source>
        <dbReference type="EMBL" id="CCF49461.1"/>
    </source>
</evidence>
<comment type="caution">
    <text evidence="3">The sequence shown here is derived from an EMBL/GenBank/DDBJ whole genome shotgun (WGS) entry which is preliminary data.</text>
</comment>
<evidence type="ECO:0000256" key="2">
    <source>
        <dbReference type="SAM" id="SignalP"/>
    </source>
</evidence>
<keyword evidence="4" id="KW-1185">Reference proteome</keyword>
<evidence type="ECO:0000256" key="1">
    <source>
        <dbReference type="SAM" id="MobiDB-lite"/>
    </source>
</evidence>
<name>I2FRB8_USTHO</name>
<feature type="chain" id="PRO_5003659033" evidence="2">
    <location>
        <begin position="28"/>
        <end position="370"/>
    </location>
</feature>
<evidence type="ECO:0000313" key="4">
    <source>
        <dbReference type="Proteomes" id="UP000006174"/>
    </source>
</evidence>
<dbReference type="OrthoDB" id="2556419at2759"/>
<accession>I2FRB8</accession>
<dbReference type="Proteomes" id="UP000006174">
    <property type="component" value="Unassembled WGS sequence"/>
</dbReference>
<dbReference type="OMA" id="FWHIRED"/>
<sequence>MKLSGMFRIGFVAAIVTALILLPSCIAPRDKDKASTSTSQPSSHSESTKLPWPPTHVNEYIDYLNVNNIEGLSFSPLDQEARTFGNVPFFYLESPKLRTPLYSIDTATGTVEQALRDHGSVGIVDASNNLAKLIQFSDGRLAQGLFPDVQPEPIQLFKLDPALHHLRQLARHPDNNMPPQAEIEYLPHFDNKPILSQGSENLGHMLQAAGTDPRSFYYFQEGMDPILVVPDGNMLIVNPIEDEKRKLRDILKGYQTAKKNYGQTVATIIWGKPIRVSADPHGLRKSSVLLEDYPRFKHDAPKRHMMTALQRNGRFRVYKEIDGKKYGYKVKMKNPEAVNGETLQVEVNPLTSTENVMEKALIRFGKIRLP</sequence>
<feature type="signal peptide" evidence="2">
    <location>
        <begin position="1"/>
        <end position="27"/>
    </location>
</feature>